<keyword evidence="4" id="KW-0326">Glycosidase</keyword>
<dbReference type="GO" id="GO:0004553">
    <property type="term" value="F:hydrolase activity, hydrolyzing O-glycosyl compounds"/>
    <property type="evidence" value="ECO:0007669"/>
    <property type="project" value="InterPro"/>
</dbReference>
<dbReference type="InterPro" id="IPR044791">
    <property type="entry name" value="Beta-glucanase/XTH"/>
</dbReference>
<dbReference type="PROSITE" id="PS51257">
    <property type="entry name" value="PROKAR_LIPOPROTEIN"/>
    <property type="match status" value="1"/>
</dbReference>
<feature type="active site" description="Proton donor" evidence="8">
    <location>
        <position position="144"/>
    </location>
</feature>
<protein>
    <recommendedName>
        <fullName evidence="2">Beta-glucanase</fullName>
    </recommendedName>
    <alternativeName>
        <fullName evidence="7">1,3-1,4-beta-D-glucan 4-glucanohydrolase</fullName>
    </alternativeName>
    <alternativeName>
        <fullName evidence="6">Endo-beta-1,3-1,4 glucanase</fullName>
    </alternativeName>
    <alternativeName>
        <fullName evidence="5">Lichenase</fullName>
    </alternativeName>
</protein>
<dbReference type="Gene3D" id="2.60.120.200">
    <property type="match status" value="1"/>
</dbReference>
<evidence type="ECO:0000259" key="9">
    <source>
        <dbReference type="PROSITE" id="PS51762"/>
    </source>
</evidence>
<dbReference type="Proteomes" id="UP000323824">
    <property type="component" value="Chromosome"/>
</dbReference>
<dbReference type="PROSITE" id="PS51762">
    <property type="entry name" value="GH16_2"/>
    <property type="match status" value="1"/>
</dbReference>
<comment type="similarity">
    <text evidence="1">Belongs to the glycosyl hydrolase 16 family.</text>
</comment>
<dbReference type="OrthoDB" id="9809583at2"/>
<evidence type="ECO:0000256" key="5">
    <source>
        <dbReference type="ARBA" id="ARBA00029722"/>
    </source>
</evidence>
<keyword evidence="3 10" id="KW-0378">Hydrolase</keyword>
<dbReference type="InterPro" id="IPR008264">
    <property type="entry name" value="Beta_glucanase"/>
</dbReference>
<proteinExistence type="inferred from homology"/>
<evidence type="ECO:0000256" key="4">
    <source>
        <dbReference type="ARBA" id="ARBA00023295"/>
    </source>
</evidence>
<dbReference type="AlphaFoldDB" id="A0A5C1QAV0"/>
<evidence type="ECO:0000256" key="8">
    <source>
        <dbReference type="PIRSR" id="PIRSR608264-1"/>
    </source>
</evidence>
<dbReference type="PRINTS" id="PR00737">
    <property type="entry name" value="GLHYDRLASE16"/>
</dbReference>
<evidence type="ECO:0000256" key="1">
    <source>
        <dbReference type="ARBA" id="ARBA00006865"/>
    </source>
</evidence>
<reference evidence="10 11" key="2">
    <citation type="submission" date="2019-09" db="EMBL/GenBank/DDBJ databases">
        <title>Complete Genome Sequence and Methylome Analysis of free living Spirochaetas.</title>
        <authorList>
            <person name="Leshcheva N."/>
            <person name="Mikheeva N."/>
        </authorList>
    </citation>
    <scope>NUCLEOTIDE SEQUENCE [LARGE SCALE GENOMIC DNA]</scope>
    <source>
        <strain evidence="10 11">P</strain>
    </source>
</reference>
<dbReference type="InterPro" id="IPR013320">
    <property type="entry name" value="ConA-like_dom_sf"/>
</dbReference>
<evidence type="ECO:0000313" key="10">
    <source>
        <dbReference type="EMBL" id="QEN04607.1"/>
    </source>
</evidence>
<keyword evidence="11" id="KW-1185">Reference proteome</keyword>
<evidence type="ECO:0000256" key="6">
    <source>
        <dbReference type="ARBA" id="ARBA00029771"/>
    </source>
</evidence>
<dbReference type="EMBL" id="CP035807">
    <property type="protein sequence ID" value="QEN04607.1"/>
    <property type="molecule type" value="Genomic_DNA"/>
</dbReference>
<name>A0A5C1QAV0_9SPIO</name>
<dbReference type="InterPro" id="IPR000757">
    <property type="entry name" value="Beta-glucanase-like"/>
</dbReference>
<feature type="domain" description="GH16" evidence="9">
    <location>
        <begin position="26"/>
        <end position="257"/>
    </location>
</feature>
<feature type="active site" description="Nucleophile" evidence="8">
    <location>
        <position position="140"/>
    </location>
</feature>
<sequence length="257" mass="29468">MKIKLSLFYLFISILFMGCNISQISNEKDISTIESGSRYIQTWDMWEPMNYYNTSQFEKANWTNDGMFNCGWLPEKATFSNGKLVLKLDNTYSFGKSYSSGEYRSKNTFSFGTFETNMKAAKGNGIVTSFFLYTGSPWDEIDVEILGKDTTKVQFNYYVNGIGGHEAVIDLGFDAAYGFHKYAIEYGNGYINWYVDGVWKYGVNNTGFNAPYGALMPSHPMQIMVNLWPGVGVDDWLNHFYYSGPLYAEYDYISYKK</sequence>
<accession>A0A5C1QAV0</accession>
<dbReference type="SUPFAM" id="SSF49899">
    <property type="entry name" value="Concanavalin A-like lectins/glucanases"/>
    <property type="match status" value="1"/>
</dbReference>
<dbReference type="GO" id="GO:0005975">
    <property type="term" value="P:carbohydrate metabolic process"/>
    <property type="evidence" value="ECO:0007669"/>
    <property type="project" value="InterPro"/>
</dbReference>
<evidence type="ECO:0000256" key="2">
    <source>
        <dbReference type="ARBA" id="ARBA00014569"/>
    </source>
</evidence>
<dbReference type="KEGG" id="sper:EW093_07790"/>
<gene>
    <name evidence="10" type="ORF">EW093_07790</name>
</gene>
<dbReference type="Pfam" id="PF00722">
    <property type="entry name" value="Glyco_hydro_16"/>
    <property type="match status" value="1"/>
</dbReference>
<dbReference type="InterPro" id="IPR008263">
    <property type="entry name" value="GH16_AS"/>
</dbReference>
<dbReference type="PANTHER" id="PTHR31062">
    <property type="entry name" value="XYLOGLUCAN ENDOTRANSGLUCOSYLASE/HYDROLASE PROTEIN 8-RELATED"/>
    <property type="match status" value="1"/>
</dbReference>
<organism evidence="10 11">
    <name type="scientific">Thiospirochaeta perfilievii</name>
    <dbReference type="NCBI Taxonomy" id="252967"/>
    <lineage>
        <taxon>Bacteria</taxon>
        <taxon>Pseudomonadati</taxon>
        <taxon>Spirochaetota</taxon>
        <taxon>Spirochaetia</taxon>
        <taxon>Spirochaetales</taxon>
        <taxon>Spirochaetaceae</taxon>
        <taxon>Thiospirochaeta</taxon>
    </lineage>
</organism>
<dbReference type="PROSITE" id="PS01034">
    <property type="entry name" value="GH16_1"/>
    <property type="match status" value="1"/>
</dbReference>
<reference evidence="10 11" key="1">
    <citation type="submission" date="2019-02" db="EMBL/GenBank/DDBJ databases">
        <authorList>
            <person name="Fomenkov A."/>
            <person name="Dubinina G."/>
            <person name="Grabovich M."/>
            <person name="Vincze T."/>
            <person name="Roberts R.J."/>
        </authorList>
    </citation>
    <scope>NUCLEOTIDE SEQUENCE [LARGE SCALE GENOMIC DNA]</scope>
    <source>
        <strain evidence="10 11">P</strain>
    </source>
</reference>
<dbReference type="RefSeq" id="WP_149567850.1">
    <property type="nucleotide sequence ID" value="NZ_CP035807.1"/>
</dbReference>
<evidence type="ECO:0000313" key="11">
    <source>
        <dbReference type="Proteomes" id="UP000323824"/>
    </source>
</evidence>
<evidence type="ECO:0000256" key="3">
    <source>
        <dbReference type="ARBA" id="ARBA00022801"/>
    </source>
</evidence>
<evidence type="ECO:0000256" key="7">
    <source>
        <dbReference type="ARBA" id="ARBA00031665"/>
    </source>
</evidence>